<dbReference type="CDD" id="cd01637">
    <property type="entry name" value="IMPase_like"/>
    <property type="match status" value="1"/>
</dbReference>
<dbReference type="Pfam" id="PF00459">
    <property type="entry name" value="Inositol_P"/>
    <property type="match status" value="1"/>
</dbReference>
<keyword evidence="6" id="KW-1185">Reference proteome</keyword>
<dbReference type="GO" id="GO:0008934">
    <property type="term" value="F:inositol monophosphate 1-phosphatase activity"/>
    <property type="evidence" value="ECO:0007669"/>
    <property type="project" value="TreeGrafter"/>
</dbReference>
<dbReference type="OrthoDB" id="9772456at2"/>
<name>A0A2A7MQP7_MYCAG</name>
<dbReference type="Gene3D" id="3.30.540.10">
    <property type="entry name" value="Fructose-1,6-Bisphosphatase, subunit A, domain 1"/>
    <property type="match status" value="1"/>
</dbReference>
<sequence>MRSPGQFPSNCGHIDRSTGVHVETGSMVTTNYCPEVKLATKLAQQMVEIVDDEVASYRDSGFVESKDERDIVTSADQAIEMRLRRELKTIDPSSHILGEEDAERSPTARSFKRQWVIDPIDGTINFARDIDIYTSTASLIDNGKPTIAVVYQPWPRTITIAVRGHGCWRWDGVIGAECNLSGIKLTTQTTRWSKSLHALMLTPKISENSRLATLRLTEMLLSQTLGIRVFVSQAYESTMLASGSIDAVLTLSSSDEWTKGASRLICEEAGGLFAIIQRESEGDENEGFGLFASTPVYKRIAGLLRTVGYSARLEK</sequence>
<protein>
    <recommendedName>
        <fullName evidence="7">Inositol monophosphatase</fullName>
    </recommendedName>
</protein>
<evidence type="ECO:0000256" key="3">
    <source>
        <dbReference type="ARBA" id="ARBA00022842"/>
    </source>
</evidence>
<dbReference type="GO" id="GO:0046872">
    <property type="term" value="F:metal ion binding"/>
    <property type="evidence" value="ECO:0007669"/>
    <property type="project" value="UniProtKB-KW"/>
</dbReference>
<accession>A0A2A7MQP7</accession>
<dbReference type="PANTHER" id="PTHR20854:SF4">
    <property type="entry name" value="INOSITOL-1-MONOPHOSPHATASE-RELATED"/>
    <property type="match status" value="1"/>
</dbReference>
<keyword evidence="3 4" id="KW-0460">Magnesium</keyword>
<dbReference type="GO" id="GO:0006020">
    <property type="term" value="P:inositol metabolic process"/>
    <property type="evidence" value="ECO:0007669"/>
    <property type="project" value="TreeGrafter"/>
</dbReference>
<dbReference type="Proteomes" id="UP000220914">
    <property type="component" value="Unassembled WGS sequence"/>
</dbReference>
<keyword evidence="1 4" id="KW-0479">Metal-binding</keyword>
<evidence type="ECO:0000256" key="2">
    <source>
        <dbReference type="ARBA" id="ARBA00022801"/>
    </source>
</evidence>
<comment type="cofactor">
    <cofactor evidence="4">
        <name>Mg(2+)</name>
        <dbReference type="ChEBI" id="CHEBI:18420"/>
    </cofactor>
</comment>
<dbReference type="PANTHER" id="PTHR20854">
    <property type="entry name" value="INOSITOL MONOPHOSPHATASE"/>
    <property type="match status" value="1"/>
</dbReference>
<gene>
    <name evidence="5" type="ORF">CQY20_28400</name>
</gene>
<dbReference type="GO" id="GO:0007165">
    <property type="term" value="P:signal transduction"/>
    <property type="evidence" value="ECO:0007669"/>
    <property type="project" value="TreeGrafter"/>
</dbReference>
<dbReference type="InterPro" id="IPR020583">
    <property type="entry name" value="Inositol_monoP_metal-BS"/>
</dbReference>
<proteinExistence type="predicted"/>
<keyword evidence="2" id="KW-0378">Hydrolase</keyword>
<evidence type="ECO:0000256" key="4">
    <source>
        <dbReference type="PIRSR" id="PIRSR600760-2"/>
    </source>
</evidence>
<evidence type="ECO:0000313" key="6">
    <source>
        <dbReference type="Proteomes" id="UP000220914"/>
    </source>
</evidence>
<dbReference type="SUPFAM" id="SSF56655">
    <property type="entry name" value="Carbohydrate phosphatase"/>
    <property type="match status" value="1"/>
</dbReference>
<reference evidence="5 6" key="1">
    <citation type="submission" date="2017-10" db="EMBL/GenBank/DDBJ databases">
        <title>The new phylogeny of genus Mycobacterium.</title>
        <authorList>
            <person name="Tortoli E."/>
            <person name="Trovato A."/>
            <person name="Cirillo D.M."/>
        </authorList>
    </citation>
    <scope>NUCLEOTIDE SEQUENCE [LARGE SCALE GENOMIC DNA]</scope>
    <source>
        <strain evidence="5 6">CCUG37673</strain>
    </source>
</reference>
<dbReference type="InterPro" id="IPR000760">
    <property type="entry name" value="Inositol_monophosphatase-like"/>
</dbReference>
<evidence type="ECO:0008006" key="7">
    <source>
        <dbReference type="Google" id="ProtNLM"/>
    </source>
</evidence>
<dbReference type="Gene3D" id="3.40.190.80">
    <property type="match status" value="1"/>
</dbReference>
<dbReference type="EMBL" id="PDCP01000087">
    <property type="protein sequence ID" value="PEG33889.1"/>
    <property type="molecule type" value="Genomic_DNA"/>
</dbReference>
<dbReference type="PROSITE" id="PS00629">
    <property type="entry name" value="IMP_1"/>
    <property type="match status" value="1"/>
</dbReference>
<dbReference type="PRINTS" id="PR00377">
    <property type="entry name" value="IMPHPHTASES"/>
</dbReference>
<feature type="binding site" evidence="4">
    <location>
        <position position="121"/>
    </location>
    <ligand>
        <name>Mg(2+)</name>
        <dbReference type="ChEBI" id="CHEBI:18420"/>
        <label>1</label>
        <note>catalytic</note>
    </ligand>
</feature>
<feature type="binding site" evidence="4">
    <location>
        <position position="99"/>
    </location>
    <ligand>
        <name>Mg(2+)</name>
        <dbReference type="ChEBI" id="CHEBI:18420"/>
        <label>1</label>
        <note>catalytic</note>
    </ligand>
</feature>
<evidence type="ECO:0000313" key="5">
    <source>
        <dbReference type="EMBL" id="PEG33889.1"/>
    </source>
</evidence>
<comment type="caution">
    <text evidence="5">The sequence shown here is derived from an EMBL/GenBank/DDBJ whole genome shotgun (WGS) entry which is preliminary data.</text>
</comment>
<evidence type="ECO:0000256" key="1">
    <source>
        <dbReference type="ARBA" id="ARBA00022723"/>
    </source>
</evidence>
<organism evidence="5 6">
    <name type="scientific">Mycolicibacterium agri</name>
    <name type="common">Mycobacterium agri</name>
    <dbReference type="NCBI Taxonomy" id="36811"/>
    <lineage>
        <taxon>Bacteria</taxon>
        <taxon>Bacillati</taxon>
        <taxon>Actinomycetota</taxon>
        <taxon>Actinomycetes</taxon>
        <taxon>Mycobacteriales</taxon>
        <taxon>Mycobacteriaceae</taxon>
        <taxon>Mycolicibacterium</taxon>
    </lineage>
</organism>
<feature type="binding site" evidence="4">
    <location>
        <position position="120"/>
    </location>
    <ligand>
        <name>Mg(2+)</name>
        <dbReference type="ChEBI" id="CHEBI:18420"/>
        <label>1</label>
        <note>catalytic</note>
    </ligand>
</feature>
<feature type="binding site" evidence="4">
    <location>
        <position position="118"/>
    </location>
    <ligand>
        <name>Mg(2+)</name>
        <dbReference type="ChEBI" id="CHEBI:18420"/>
        <label>1</label>
        <note>catalytic</note>
    </ligand>
</feature>
<dbReference type="AlphaFoldDB" id="A0A2A7MQP7"/>